<feature type="region of interest" description="Disordered" evidence="1">
    <location>
        <begin position="82"/>
        <end position="105"/>
    </location>
</feature>
<comment type="caution">
    <text evidence="4">The sequence shown here is derived from an EMBL/GenBank/DDBJ whole genome shotgun (WGS) entry which is preliminary data.</text>
</comment>
<dbReference type="RefSeq" id="WP_183504479.1">
    <property type="nucleotide sequence ID" value="NZ_BSPG01000001.1"/>
</dbReference>
<feature type="domain" description="WGR" evidence="2">
    <location>
        <begin position="1"/>
        <end position="99"/>
    </location>
</feature>
<evidence type="ECO:0000313" key="6">
    <source>
        <dbReference type="Proteomes" id="UP001156881"/>
    </source>
</evidence>
<gene>
    <name evidence="3" type="ORF">GCM10007884_03370</name>
    <name evidence="4" type="ORF">GGR33_002000</name>
</gene>
<evidence type="ECO:0000313" key="4">
    <source>
        <dbReference type="EMBL" id="MBB3902505.1"/>
    </source>
</evidence>
<sequence length="1051" mass="114161">MQIVRSARLWFKGGTSDKVYEVDLVENDGLVGDARYLVNFRYGRRGASLREGTKTTSPATRESAERTFDSVVVSKINEGYRRTDQAAAGTDDSSTPERSGSTVGGRERELIARLDAALRSPWPVENVDRLLWRIGEVRIRAATAGLLDLARKAGREASYSLVFALARAGGAEAAPALRTIAHTASSRLVGDLAGFALVSSLVGDAREIVGLSVPDNLARASESRDVDAMVAALSELAAPRDAARATDAGRALVALAQAAQSDAPLRDALAAVILRMPARPPYLIGLRKIYKYAEMADDAVLFAAVAHRFETATPMYRAGHAYRGQVYVPELRRRVNLAEVQGRDHAPVGLADATLHYFKRRIWRTLRKRGELGDPSFAELAAAYLLTLRESDLARPTTWTHFVKDAGGRWSREQRSSGPLAKNWTASQLLQRNDPRARARLSSLSFAELPSGAEASRPEAFSELWQTRPDLGLRLAGQSPIPPVGILGVRVLKANPDFIARLSSAQIGELLTSAHAEVLQLGFEEARNRLAGGAVDEDLLAMLLRADLVEARRLAADRISREPNLPWSGLTLAFAALTAFYADLDEPVLGWARERRLGKDVAKPLADEIVAWLLAKPGEPSDAEAAVIRTVRGRLRHLWADGGMPLGDSEMRRLLAHPAPAVVAAGIDLLGLSGIDPGTLPDGTWRELLGSPSEDVQEAALTLFGGLGDEDLARHAPLVLAFATSGSTRLRQAARPLVARIASREPAAADRLARELIDTLFATAPDDDYPADIVALLREAMPGQLAALDTGMVWRLLQARAKGAQLLGAELLGSRSPENFSVRQIARLGNHGHLSVRNWAMAAYEAAPQRFQAEAQDAVLLVESEWPEIYEFARKQFDSWPPEVWTPATLAVVTDSVKPEVLAFARHLLRSRLKPEDAEAQLTRLLEHPAQSMHLLVSEMLIGQAQSEAAFGKLMPLARIVMLQVLKGRVAKDRVAAFLKAEALRDRARAEAVLPLFSDLTLSGTERDRTQAVLTLRDITLAHPGLAASLPIGRRPAENRSTSRRPTGHAA</sequence>
<dbReference type="InterPro" id="IPR016024">
    <property type="entry name" value="ARM-type_fold"/>
</dbReference>
<dbReference type="Proteomes" id="UP000517759">
    <property type="component" value="Unassembled WGS sequence"/>
</dbReference>
<reference evidence="4 5" key="3">
    <citation type="submission" date="2020-08" db="EMBL/GenBank/DDBJ databases">
        <title>Genomic Encyclopedia of Type Strains, Phase IV (KMG-IV): sequencing the most valuable type-strain genomes for metagenomic binning, comparative biology and taxonomic classification.</title>
        <authorList>
            <person name="Goeker M."/>
        </authorList>
    </citation>
    <scope>NUCLEOTIDE SEQUENCE [LARGE SCALE GENOMIC DNA]</scope>
    <source>
        <strain evidence="4 5">DSM 24105</strain>
    </source>
</reference>
<reference evidence="3" key="1">
    <citation type="journal article" date="2014" name="Int. J. Syst. Evol. Microbiol.">
        <title>Complete genome of a new Firmicutes species belonging to the dominant human colonic microbiota ('Ruminococcus bicirculans') reveals two chromosomes and a selective capacity to utilize plant glucans.</title>
        <authorList>
            <consortium name="NISC Comparative Sequencing Program"/>
            <person name="Wegmann U."/>
            <person name="Louis P."/>
            <person name="Goesmann A."/>
            <person name="Henrissat B."/>
            <person name="Duncan S.H."/>
            <person name="Flint H.J."/>
        </authorList>
    </citation>
    <scope>NUCLEOTIDE SEQUENCE</scope>
    <source>
        <strain evidence="3">NBRC 107710</strain>
    </source>
</reference>
<proteinExistence type="predicted"/>
<dbReference type="Gene3D" id="2.20.140.10">
    <property type="entry name" value="WGR domain"/>
    <property type="match status" value="1"/>
</dbReference>
<feature type="region of interest" description="Disordered" evidence="1">
    <location>
        <begin position="1030"/>
        <end position="1051"/>
    </location>
</feature>
<evidence type="ECO:0000313" key="3">
    <source>
        <dbReference type="EMBL" id="GLS42352.1"/>
    </source>
</evidence>
<accession>A0A7W6AJJ1</accession>
<feature type="compositionally biased region" description="Polar residues" evidence="1">
    <location>
        <begin position="91"/>
        <end position="101"/>
    </location>
</feature>
<dbReference type="PROSITE" id="PS51977">
    <property type="entry name" value="WGR"/>
    <property type="match status" value="1"/>
</dbReference>
<reference evidence="6" key="2">
    <citation type="journal article" date="2019" name="Int. J. Syst. Evol. Microbiol.">
        <title>The Global Catalogue of Microorganisms (GCM) 10K type strain sequencing project: providing services to taxonomists for standard genome sequencing and annotation.</title>
        <authorList>
            <consortium name="The Broad Institute Genomics Platform"/>
            <consortium name="The Broad Institute Genome Sequencing Center for Infectious Disease"/>
            <person name="Wu L."/>
            <person name="Ma J."/>
        </authorList>
    </citation>
    <scope>NUCLEOTIDE SEQUENCE [LARGE SCALE GENOMIC DNA]</scope>
    <source>
        <strain evidence="6">NBRC 107710</strain>
    </source>
</reference>
<dbReference type="EMBL" id="JACIDN010000003">
    <property type="protein sequence ID" value="MBB3902505.1"/>
    <property type="molecule type" value="Genomic_DNA"/>
</dbReference>
<reference evidence="3" key="4">
    <citation type="submission" date="2023-01" db="EMBL/GenBank/DDBJ databases">
        <title>Draft genome sequence of Methylobacterium brachythecii strain NBRC 107710.</title>
        <authorList>
            <person name="Sun Q."/>
            <person name="Mori K."/>
        </authorList>
    </citation>
    <scope>NUCLEOTIDE SEQUENCE</scope>
    <source>
        <strain evidence="3">NBRC 107710</strain>
    </source>
</reference>
<name>A0A7W6AJJ1_9HYPH</name>
<organism evidence="4 5">
    <name type="scientific">Methylobacterium brachythecii</name>
    <dbReference type="NCBI Taxonomy" id="1176177"/>
    <lineage>
        <taxon>Bacteria</taxon>
        <taxon>Pseudomonadati</taxon>
        <taxon>Pseudomonadota</taxon>
        <taxon>Alphaproteobacteria</taxon>
        <taxon>Hyphomicrobiales</taxon>
        <taxon>Methylobacteriaceae</taxon>
        <taxon>Methylobacterium</taxon>
    </lineage>
</organism>
<dbReference type="EMBL" id="BSPG01000001">
    <property type="protein sequence ID" value="GLS42352.1"/>
    <property type="molecule type" value="Genomic_DNA"/>
</dbReference>
<protein>
    <recommendedName>
        <fullName evidence="2">WGR domain-containing protein</fullName>
    </recommendedName>
</protein>
<evidence type="ECO:0000256" key="1">
    <source>
        <dbReference type="SAM" id="MobiDB-lite"/>
    </source>
</evidence>
<feature type="compositionally biased region" description="Basic residues" evidence="1">
    <location>
        <begin position="1042"/>
        <end position="1051"/>
    </location>
</feature>
<evidence type="ECO:0000259" key="2">
    <source>
        <dbReference type="PROSITE" id="PS51977"/>
    </source>
</evidence>
<dbReference type="AlphaFoldDB" id="A0A7W6AJJ1"/>
<dbReference type="CDD" id="cd07998">
    <property type="entry name" value="WGR_DNA_ligase"/>
    <property type="match status" value="1"/>
</dbReference>
<dbReference type="SUPFAM" id="SSF48371">
    <property type="entry name" value="ARM repeat"/>
    <property type="match status" value="1"/>
</dbReference>
<evidence type="ECO:0000313" key="5">
    <source>
        <dbReference type="Proteomes" id="UP000517759"/>
    </source>
</evidence>
<dbReference type="InterPro" id="IPR008893">
    <property type="entry name" value="WGR_domain"/>
</dbReference>
<dbReference type="Proteomes" id="UP001156881">
    <property type="component" value="Unassembled WGS sequence"/>
</dbReference>
<keyword evidence="6" id="KW-1185">Reference proteome</keyword>